<organism evidence="2">
    <name type="scientific">Salmonella enterica</name>
    <name type="common">Salmonella choleraesuis</name>
    <dbReference type="NCBI Taxonomy" id="28901"/>
    <lineage>
        <taxon>Bacteria</taxon>
        <taxon>Pseudomonadati</taxon>
        <taxon>Pseudomonadota</taxon>
        <taxon>Gammaproteobacteria</taxon>
        <taxon>Enterobacterales</taxon>
        <taxon>Enterobacteriaceae</taxon>
        <taxon>Salmonella</taxon>
    </lineage>
</organism>
<keyword evidence="1" id="KW-0812">Transmembrane</keyword>
<gene>
    <name evidence="2" type="ORF">BVG37_17385</name>
</gene>
<name>A0A5U8B1U3_SALER</name>
<evidence type="ECO:0000256" key="1">
    <source>
        <dbReference type="SAM" id="Phobius"/>
    </source>
</evidence>
<keyword evidence="1" id="KW-0472">Membrane</keyword>
<feature type="transmembrane region" description="Helical" evidence="1">
    <location>
        <begin position="152"/>
        <end position="172"/>
    </location>
</feature>
<dbReference type="EMBL" id="AAGTAG010000010">
    <property type="protein sequence ID" value="EBR6702674.1"/>
    <property type="molecule type" value="Genomic_DNA"/>
</dbReference>
<reference evidence="2" key="1">
    <citation type="submission" date="2018-07" db="EMBL/GenBank/DDBJ databases">
        <authorList>
            <consortium name="PulseNet: The National Subtyping Network for Foodborne Disease Surveillance"/>
            <person name="Tarr C.L."/>
            <person name="Trees E."/>
            <person name="Katz L.S."/>
            <person name="Carleton-Romer H.A."/>
            <person name="Stroika S."/>
            <person name="Kucerova Z."/>
            <person name="Roache K.F."/>
            <person name="Sabol A.L."/>
            <person name="Besser J."/>
            <person name="Gerner-Smidt P."/>
        </authorList>
    </citation>
    <scope>NUCLEOTIDE SEQUENCE</scope>
    <source>
        <strain evidence="2">PNUSAS006471</strain>
    </source>
</reference>
<feature type="transmembrane region" description="Helical" evidence="1">
    <location>
        <begin position="209"/>
        <end position="226"/>
    </location>
</feature>
<keyword evidence="1" id="KW-1133">Transmembrane helix</keyword>
<comment type="caution">
    <text evidence="2">The sequence shown here is derived from an EMBL/GenBank/DDBJ whole genome shotgun (WGS) entry which is preliminary data.</text>
</comment>
<evidence type="ECO:0000313" key="2">
    <source>
        <dbReference type="EMBL" id="EBR6702674.1"/>
    </source>
</evidence>
<protein>
    <submittedName>
        <fullName evidence="2">Uncharacterized protein</fullName>
    </submittedName>
</protein>
<feature type="transmembrane region" description="Helical" evidence="1">
    <location>
        <begin position="178"/>
        <end position="202"/>
    </location>
</feature>
<accession>A0A5U8B1U3</accession>
<proteinExistence type="predicted"/>
<dbReference type="AlphaFoldDB" id="A0A5U8B1U3"/>
<sequence length="230" mass="26109">MDVHGIIDNQKIEIERLYEKYTESLECYLSGKCDFDTVNSCGDSFFGYLEHCAAHNRTVDELNNTQWNQWLAETCIDVLDLILAHYKKYREVMNDNSIKPSSTAFASMQRIVKAHDKRSAKEIRNLFVNEDMPVYGFDNKGKEKLTKAHERIAAFSFGILLVILFIIIAIFIPNPTNFQYTFFRIILSAAVAGVVSFIPGFIEVKISNWVRAGGALAVFVIVYYVAPAAL</sequence>